<evidence type="ECO:0000256" key="9">
    <source>
        <dbReference type="RuleBase" id="RU004016"/>
    </source>
</evidence>
<gene>
    <name evidence="12" type="ORF">ABOZ73_00875</name>
</gene>
<evidence type="ECO:0000259" key="11">
    <source>
        <dbReference type="PROSITE" id="PS51724"/>
    </source>
</evidence>
<evidence type="ECO:0000313" key="12">
    <source>
        <dbReference type="EMBL" id="XDO97012.1"/>
    </source>
</evidence>
<reference evidence="12" key="1">
    <citation type="submission" date="2024-06" db="EMBL/GenBank/DDBJ databases">
        <title>Caulobacter inopinatus, sp. nov.</title>
        <authorList>
            <person name="Donachie S.P."/>
        </authorList>
    </citation>
    <scope>NUCLEOTIDE SEQUENCE</scope>
    <source>
        <strain evidence="12">73W</strain>
    </source>
</reference>
<dbReference type="GO" id="GO:0071555">
    <property type="term" value="P:cell wall organization"/>
    <property type="evidence" value="ECO:0007669"/>
    <property type="project" value="UniProtKB-KW"/>
</dbReference>
<evidence type="ECO:0000256" key="10">
    <source>
        <dbReference type="SAM" id="SignalP"/>
    </source>
</evidence>
<feature type="chain" id="PRO_5044246688" evidence="10">
    <location>
        <begin position="28"/>
        <end position="419"/>
    </location>
</feature>
<evidence type="ECO:0000256" key="5">
    <source>
        <dbReference type="ARBA" id="ARBA00022984"/>
    </source>
</evidence>
<dbReference type="GO" id="GO:0042834">
    <property type="term" value="F:peptidoglycan binding"/>
    <property type="evidence" value="ECO:0007669"/>
    <property type="project" value="InterPro"/>
</dbReference>
<sequence length="419" mass="45051">MTQHARRLLTAFGLAAGLIVSASAATAAPILKVSTSEPRYAAIVMDANSGEILYSKRGDSPRYPASITKVMTMYMAFEALAEGKMRLTDEIVVSPRAAAQQPTKLGLRAGSRITVDEVLRAMALKSANDMAVAMAERLGGTETRFSAMMTLRAQELGMENTRFVNASGLPDSRQISTAHDLAILSRAVMRDYPQYYSYFGQQNAVVRGQAMRNHNKLLGKMPGVDGLKTGFTNASGYNLAASAVQNNRRLIAVVLGGPSGASRDNSVEDLLLTGFDVIKRRSRGERITVAQNLFEPEPTGPIMRPSIEQGDSEQDNLKIVLTENPAKPPKVTVQKKMPAKSAGAYKVQVGAFKQKSLAGKQLQITEKKFAKVFANANGQVEAGPGGSFRARFSGFSADGAQRACATLTAQRQVCMIVKP</sequence>
<dbReference type="EMBL" id="CP158375">
    <property type="protein sequence ID" value="XDO97012.1"/>
    <property type="molecule type" value="Genomic_DNA"/>
</dbReference>
<evidence type="ECO:0000256" key="8">
    <source>
        <dbReference type="PIRSR" id="PIRSR618044-2"/>
    </source>
</evidence>
<dbReference type="Pfam" id="PF05036">
    <property type="entry name" value="SPOR"/>
    <property type="match status" value="1"/>
</dbReference>
<feature type="domain" description="SPOR" evidence="11">
    <location>
        <begin position="339"/>
        <end position="419"/>
    </location>
</feature>
<feature type="active site" evidence="7">
    <location>
        <position position="126"/>
    </location>
</feature>
<feature type="active site" description="Proton acceptor" evidence="7">
    <location>
        <position position="69"/>
    </location>
</feature>
<keyword evidence="12" id="KW-0121">Carboxypeptidase</keyword>
<keyword evidence="2 10" id="KW-0732">Signal</keyword>
<feature type="binding site" evidence="8">
    <location>
        <position position="228"/>
    </location>
    <ligand>
        <name>substrate</name>
    </ligand>
</feature>
<dbReference type="InterPro" id="IPR001967">
    <property type="entry name" value="Peptidase_S11_N"/>
</dbReference>
<comment type="similarity">
    <text evidence="1 9">Belongs to the peptidase S11 family.</text>
</comment>
<dbReference type="Pfam" id="PF00768">
    <property type="entry name" value="Peptidase_S11"/>
    <property type="match status" value="1"/>
</dbReference>
<dbReference type="PANTHER" id="PTHR21581:SF6">
    <property type="entry name" value="TRAFFICKING PROTEIN PARTICLE COMPLEX SUBUNIT 12"/>
    <property type="match status" value="1"/>
</dbReference>
<proteinExistence type="inferred from homology"/>
<dbReference type="GO" id="GO:0009252">
    <property type="term" value="P:peptidoglycan biosynthetic process"/>
    <property type="evidence" value="ECO:0007669"/>
    <property type="project" value="UniProtKB-KW"/>
</dbReference>
<dbReference type="GO" id="GO:0008360">
    <property type="term" value="P:regulation of cell shape"/>
    <property type="evidence" value="ECO:0007669"/>
    <property type="project" value="UniProtKB-KW"/>
</dbReference>
<dbReference type="Gene3D" id="3.40.710.10">
    <property type="entry name" value="DD-peptidase/beta-lactamase superfamily"/>
    <property type="match status" value="1"/>
</dbReference>
<dbReference type="InterPro" id="IPR007730">
    <property type="entry name" value="SPOR-like_dom"/>
</dbReference>
<evidence type="ECO:0000256" key="1">
    <source>
        <dbReference type="ARBA" id="ARBA00007164"/>
    </source>
</evidence>
<dbReference type="SUPFAM" id="SSF56601">
    <property type="entry name" value="beta-lactamase/transpeptidase-like"/>
    <property type="match status" value="1"/>
</dbReference>
<keyword evidence="5" id="KW-0573">Peptidoglycan synthesis</keyword>
<keyword evidence="12" id="KW-0645">Protease</keyword>
<evidence type="ECO:0000256" key="4">
    <source>
        <dbReference type="ARBA" id="ARBA00022960"/>
    </source>
</evidence>
<feature type="active site" description="Acyl-ester intermediate" evidence="7">
    <location>
        <position position="66"/>
    </location>
</feature>
<dbReference type="PANTHER" id="PTHR21581">
    <property type="entry name" value="D-ALANYL-D-ALANINE CARBOXYPEPTIDASE"/>
    <property type="match status" value="1"/>
</dbReference>
<keyword evidence="3" id="KW-0378">Hydrolase</keyword>
<protein>
    <submittedName>
        <fullName evidence="12">D-alanyl-D-alanine carboxypeptidase</fullName>
    </submittedName>
</protein>
<evidence type="ECO:0000256" key="3">
    <source>
        <dbReference type="ARBA" id="ARBA00022801"/>
    </source>
</evidence>
<feature type="signal peptide" evidence="10">
    <location>
        <begin position="1"/>
        <end position="27"/>
    </location>
</feature>
<dbReference type="PROSITE" id="PS51724">
    <property type="entry name" value="SPOR"/>
    <property type="match status" value="1"/>
</dbReference>
<dbReference type="GO" id="GO:0006508">
    <property type="term" value="P:proteolysis"/>
    <property type="evidence" value="ECO:0007669"/>
    <property type="project" value="InterPro"/>
</dbReference>
<dbReference type="RefSeq" id="WP_369059950.1">
    <property type="nucleotide sequence ID" value="NZ_CP158375.1"/>
</dbReference>
<dbReference type="InterPro" id="IPR018044">
    <property type="entry name" value="Peptidase_S11"/>
</dbReference>
<evidence type="ECO:0000256" key="2">
    <source>
        <dbReference type="ARBA" id="ARBA00022729"/>
    </source>
</evidence>
<evidence type="ECO:0000256" key="6">
    <source>
        <dbReference type="ARBA" id="ARBA00023316"/>
    </source>
</evidence>
<keyword evidence="4" id="KW-0133">Cell shape</keyword>
<organism evidence="12">
    <name type="scientific">Caulobacter sp. 73W</name>
    <dbReference type="NCBI Taxonomy" id="3161137"/>
    <lineage>
        <taxon>Bacteria</taxon>
        <taxon>Pseudomonadati</taxon>
        <taxon>Pseudomonadota</taxon>
        <taxon>Alphaproteobacteria</taxon>
        <taxon>Caulobacterales</taxon>
        <taxon>Caulobacteraceae</taxon>
        <taxon>Caulobacter</taxon>
    </lineage>
</organism>
<evidence type="ECO:0000256" key="7">
    <source>
        <dbReference type="PIRSR" id="PIRSR618044-1"/>
    </source>
</evidence>
<accession>A0AB39KTU3</accession>
<name>A0AB39KTU3_9CAUL</name>
<dbReference type="AlphaFoldDB" id="A0AB39KTU3"/>
<dbReference type="GO" id="GO:0009002">
    <property type="term" value="F:serine-type D-Ala-D-Ala carboxypeptidase activity"/>
    <property type="evidence" value="ECO:0007669"/>
    <property type="project" value="InterPro"/>
</dbReference>
<keyword evidence="6" id="KW-0961">Cell wall biogenesis/degradation</keyword>
<dbReference type="PRINTS" id="PR00725">
    <property type="entry name" value="DADACBPTASE1"/>
</dbReference>
<dbReference type="InterPro" id="IPR012338">
    <property type="entry name" value="Beta-lactam/transpept-like"/>
</dbReference>